<keyword evidence="1" id="KW-0472">Membrane</keyword>
<keyword evidence="4" id="KW-1185">Reference proteome</keyword>
<evidence type="ECO:0000313" key="4">
    <source>
        <dbReference type="Proteomes" id="UP000055060"/>
    </source>
</evidence>
<feature type="transmembrane region" description="Helical" evidence="1">
    <location>
        <begin position="58"/>
        <end position="79"/>
    </location>
</feature>
<evidence type="ECO:0000259" key="2">
    <source>
        <dbReference type="Pfam" id="PF14317"/>
    </source>
</evidence>
<dbReference type="Proteomes" id="UP000055060">
    <property type="component" value="Unassembled WGS sequence"/>
</dbReference>
<keyword evidence="1" id="KW-0812">Transmembrane</keyword>
<reference evidence="3" key="1">
    <citation type="submission" date="2015-07" db="EMBL/GenBank/DDBJ databases">
        <title>Draft Genome Sequences of Anaerolinea thermolimosa IMO-1, Bellilinea caldifistulae GOMI-1, Leptolinea tardivitalis YMTK-2, Levilinea saccharolytica KIBI-1,Longilinea arvoryzae KOME-1, Previously Described as Members of the Anaerolineaceae (Chloroflexi).</title>
        <authorList>
            <person name="Sekiguchi Y."/>
            <person name="Ohashi A."/>
            <person name="Matsuura N."/>
            <person name="Tourlousse M.D."/>
        </authorList>
    </citation>
    <scope>NUCLEOTIDE SEQUENCE [LARGE SCALE GENOMIC DNA]</scope>
    <source>
        <strain evidence="3">KOME-1</strain>
    </source>
</reference>
<name>A0A0S7BI30_9CHLR</name>
<keyword evidence="1" id="KW-1133">Transmembrane helix</keyword>
<dbReference type="RefSeq" id="WP_075073255.1">
    <property type="nucleotide sequence ID" value="NZ_DF967972.1"/>
</dbReference>
<feature type="domain" description="YcxB-like C-terminal" evidence="2">
    <location>
        <begin position="104"/>
        <end position="164"/>
    </location>
</feature>
<proteinExistence type="predicted"/>
<dbReference type="AlphaFoldDB" id="A0A0S7BI30"/>
<dbReference type="InterPro" id="IPR025588">
    <property type="entry name" value="YcxB-like_C"/>
</dbReference>
<accession>A0A0S7BI30</accession>
<dbReference type="Pfam" id="PF14317">
    <property type="entry name" value="YcxB"/>
    <property type="match status" value="1"/>
</dbReference>
<dbReference type="STRING" id="360412.LARV_01719"/>
<protein>
    <submittedName>
        <fullName evidence="3">YcxB-like protein</fullName>
    </submittedName>
</protein>
<feature type="transmembrane region" description="Helical" evidence="1">
    <location>
        <begin position="30"/>
        <end position="52"/>
    </location>
</feature>
<evidence type="ECO:0000313" key="3">
    <source>
        <dbReference type="EMBL" id="GAP13960.1"/>
    </source>
</evidence>
<organism evidence="3">
    <name type="scientific">Longilinea arvoryzae</name>
    <dbReference type="NCBI Taxonomy" id="360412"/>
    <lineage>
        <taxon>Bacteria</taxon>
        <taxon>Bacillati</taxon>
        <taxon>Chloroflexota</taxon>
        <taxon>Anaerolineae</taxon>
        <taxon>Anaerolineales</taxon>
        <taxon>Anaerolineaceae</taxon>
        <taxon>Longilinea</taxon>
    </lineage>
</organism>
<evidence type="ECO:0000256" key="1">
    <source>
        <dbReference type="SAM" id="Phobius"/>
    </source>
</evidence>
<gene>
    <name evidence="3" type="ORF">LARV_01719</name>
</gene>
<dbReference type="EMBL" id="DF967972">
    <property type="protein sequence ID" value="GAP13960.1"/>
    <property type="molecule type" value="Genomic_DNA"/>
</dbReference>
<sequence length="170" mass="19348">MPHAIRARFKPSPSDFVRATLAFYFTQRSILLLMVVSLLFVALAAPISLIYLAQGSRIAIFILVIVFGYLLIAIATLAAPLMRIHRIAGQDERMQAETTWSVEADRIEVRNRFEKTELVWGMFDRLIAAQGYLILVYADNKRQFTFLPKRAFQDPADGLAFQKLAREKLA</sequence>